<evidence type="ECO:0000256" key="4">
    <source>
        <dbReference type="ARBA" id="ARBA00023239"/>
    </source>
</evidence>
<comment type="subunit">
    <text evidence="2">Homodimer.</text>
</comment>
<dbReference type="RefSeq" id="XP_028474666.1">
    <property type="nucleotide sequence ID" value="XM_028617359.1"/>
</dbReference>
<dbReference type="InterPro" id="IPR047233">
    <property type="entry name" value="UAH_cupin"/>
</dbReference>
<comment type="catalytic activity">
    <reaction evidence="5">
        <text>(S)-ureidoglycolate = urea + glyoxylate</text>
        <dbReference type="Rhea" id="RHEA:11304"/>
        <dbReference type="ChEBI" id="CHEBI:16199"/>
        <dbReference type="ChEBI" id="CHEBI:36655"/>
        <dbReference type="ChEBI" id="CHEBI:57296"/>
        <dbReference type="EC" id="4.3.2.3"/>
    </reaction>
</comment>
<dbReference type="Gene3D" id="2.60.120.260">
    <property type="entry name" value="Galactose-binding domain-like"/>
    <property type="match status" value="2"/>
</dbReference>
<dbReference type="InterPro" id="IPR007247">
    <property type="entry name" value="Ureidogly_lyase"/>
</dbReference>
<keyword evidence="8" id="KW-1185">Reference proteome</keyword>
<name>A0A427XKU1_9TREE</name>
<gene>
    <name evidence="7" type="primary">DAL2</name>
    <name evidence="7" type="ORF">EHS24_001571</name>
</gene>
<dbReference type="Pfam" id="PF04115">
    <property type="entry name" value="Ureidogly_lyase"/>
    <property type="match status" value="2"/>
</dbReference>
<evidence type="ECO:0000313" key="8">
    <source>
        <dbReference type="Proteomes" id="UP000279236"/>
    </source>
</evidence>
<dbReference type="Proteomes" id="UP000279236">
    <property type="component" value="Unassembled WGS sequence"/>
</dbReference>
<dbReference type="Gene3D" id="2.60.120.480">
    <property type="entry name" value="Ureidoglycolate hydrolase"/>
    <property type="match status" value="2"/>
</dbReference>
<dbReference type="SUPFAM" id="SSF49785">
    <property type="entry name" value="Galactose-binding domain-like"/>
    <property type="match status" value="2"/>
</dbReference>
<dbReference type="GO" id="GO:0004037">
    <property type="term" value="F:allantoicase activity"/>
    <property type="evidence" value="ECO:0007669"/>
    <property type="project" value="InterPro"/>
</dbReference>
<evidence type="ECO:0000256" key="1">
    <source>
        <dbReference type="ARBA" id="ARBA00009242"/>
    </source>
</evidence>
<dbReference type="GO" id="GO:0006144">
    <property type="term" value="P:purine nucleobase metabolic process"/>
    <property type="evidence" value="ECO:0007669"/>
    <property type="project" value="UniProtKB-KW"/>
</dbReference>
<dbReference type="CDD" id="cd20298">
    <property type="entry name" value="cupin_UAH"/>
    <property type="match status" value="1"/>
</dbReference>
<evidence type="ECO:0000256" key="3">
    <source>
        <dbReference type="ARBA" id="ARBA00022631"/>
    </source>
</evidence>
<evidence type="ECO:0000259" key="6">
    <source>
        <dbReference type="Pfam" id="PF03561"/>
    </source>
</evidence>
<feature type="domain" description="Allantoicase" evidence="6">
    <location>
        <begin position="208"/>
        <end position="355"/>
    </location>
</feature>
<dbReference type="AlphaFoldDB" id="A0A427XKU1"/>
<dbReference type="GO" id="GO:0004848">
    <property type="term" value="F:ureidoglycolate hydrolase activity"/>
    <property type="evidence" value="ECO:0007669"/>
    <property type="project" value="InterPro"/>
</dbReference>
<dbReference type="InterPro" id="IPR024060">
    <property type="entry name" value="Ureidoglycolate_lyase_dom_sf"/>
</dbReference>
<sequence>MAAPSIPLEVFDSSIKLNFTEVSTSAIGGRVIACSDDFFVSRDNLIKPGPSISMKGQFGPNGALYDGWESRRHNPTFDWVIIQLAAHESHLHYVDIDTSHFSGNEAPQSQVFGLHLDQPAGDNLKLLPGDKRWEELLPVVTLGPNSRHIFELGDKAKEGLWSALMVRMIPDGGMARFRAYGRPVPPPLLSALPTPDVAPIDLLSPLIGGRIIAASDANFSPPSNLLLPGRGHDMSDGWETRRSQVGRGKYAPDGPLAGQERKEWVVARLGATGVIKHVEIDSAYHVGNYPVAAGAEATLCDAEWVTIAAKTPLGPHRQHWLATDSSVAPTAVFSHVRCSIYPDGGLKRLRIYGHPIAPTTSLTAPARTTETALPLTFEAFKPFGQVIQGWELATSAPKGVSFNRANQDTAAKFHRLTQVSPAATALGCLRAPAEHDVRTGATINIKSLQKSDSTKAFMPQGTGAAPGEVALNDGSASVVVVALAGEDGSPDLATAKSFLATAAQGVSFSENVWYSLITVNERQDYAILGSKDAEYTESAVDFDVYVPAYNPAPVKAVPPTPAPSAGAILASALHGGDAIHPVPVTEKDFAPFGELIRAYPAGYTNGVASGSPKPHQSWISTTTDTYPVHAGAVSSIGVYRSTKKIGLERGQVFDVKYMERHPYTSQSFIPMGKGSISGKGENALSPGGAFLVAVAMNGPDDRPDPATLRSFIMESGTGLVYRAGVWHHPVLVLDDTLDLACIETQVATGAGGVSDERDCELLTYEVEGQPFGRIAVPDL</sequence>
<protein>
    <submittedName>
        <fullName evidence="7">Allantoicase</fullName>
    </submittedName>
</protein>
<dbReference type="EMBL" id="RSCE01000010">
    <property type="protein sequence ID" value="RSH79519.1"/>
    <property type="molecule type" value="Genomic_DNA"/>
</dbReference>
<dbReference type="Pfam" id="PF03561">
    <property type="entry name" value="Allantoicase"/>
    <property type="match status" value="2"/>
</dbReference>
<dbReference type="OrthoDB" id="10266039at2759"/>
<dbReference type="InterPro" id="IPR008979">
    <property type="entry name" value="Galactose-bd-like_sf"/>
</dbReference>
<evidence type="ECO:0000256" key="5">
    <source>
        <dbReference type="ARBA" id="ARBA00047684"/>
    </source>
</evidence>
<evidence type="ECO:0000256" key="2">
    <source>
        <dbReference type="ARBA" id="ARBA00011738"/>
    </source>
</evidence>
<dbReference type="InterPro" id="IPR011051">
    <property type="entry name" value="RmlC_Cupin_sf"/>
</dbReference>
<keyword evidence="3" id="KW-0659">Purine metabolism</keyword>
<dbReference type="PANTHER" id="PTHR12045:SF3">
    <property type="entry name" value="INACTIVE ALLANTOICASE-RELATED"/>
    <property type="match status" value="1"/>
</dbReference>
<organism evidence="7 8">
    <name type="scientific">Apiotrichum porosum</name>
    <dbReference type="NCBI Taxonomy" id="105984"/>
    <lineage>
        <taxon>Eukaryota</taxon>
        <taxon>Fungi</taxon>
        <taxon>Dikarya</taxon>
        <taxon>Basidiomycota</taxon>
        <taxon>Agaricomycotina</taxon>
        <taxon>Tremellomycetes</taxon>
        <taxon>Trichosporonales</taxon>
        <taxon>Trichosporonaceae</taxon>
        <taxon>Apiotrichum</taxon>
    </lineage>
</organism>
<dbReference type="GeneID" id="39586114"/>
<dbReference type="GO" id="GO:0050385">
    <property type="term" value="F:ureidoglycolate lyase activity"/>
    <property type="evidence" value="ECO:0007669"/>
    <property type="project" value="UniProtKB-EC"/>
</dbReference>
<reference evidence="7 8" key="1">
    <citation type="submission" date="2018-11" db="EMBL/GenBank/DDBJ databases">
        <title>Genome sequence of Apiotrichum porosum DSM 27194.</title>
        <authorList>
            <person name="Aliyu H."/>
            <person name="Gorte O."/>
            <person name="Ochsenreither K."/>
        </authorList>
    </citation>
    <scope>NUCLEOTIDE SEQUENCE [LARGE SCALE GENOMIC DNA]</scope>
    <source>
        <strain evidence="7 8">DSM 27194</strain>
    </source>
</reference>
<dbReference type="STRING" id="105984.A0A427XKU1"/>
<comment type="caution">
    <text evidence="7">The sequence shown here is derived from an EMBL/GenBank/DDBJ whole genome shotgun (WGS) entry which is preliminary data.</text>
</comment>
<dbReference type="InterPro" id="IPR005164">
    <property type="entry name" value="Allantoicase"/>
</dbReference>
<dbReference type="GO" id="GO:0000256">
    <property type="term" value="P:allantoin catabolic process"/>
    <property type="evidence" value="ECO:0007669"/>
    <property type="project" value="InterPro"/>
</dbReference>
<dbReference type="InterPro" id="IPR015908">
    <property type="entry name" value="Allantoicase_dom"/>
</dbReference>
<dbReference type="PANTHER" id="PTHR12045">
    <property type="entry name" value="ALLANTOICASE"/>
    <property type="match status" value="1"/>
</dbReference>
<dbReference type="SUPFAM" id="SSF51182">
    <property type="entry name" value="RmlC-like cupins"/>
    <property type="match status" value="2"/>
</dbReference>
<feature type="domain" description="Allantoicase" evidence="6">
    <location>
        <begin position="28"/>
        <end position="183"/>
    </location>
</feature>
<comment type="similarity">
    <text evidence="1">Belongs to the allantoicase family.</text>
</comment>
<proteinExistence type="inferred from homology"/>
<evidence type="ECO:0000313" key="7">
    <source>
        <dbReference type="EMBL" id="RSH79519.1"/>
    </source>
</evidence>
<keyword evidence="4" id="KW-0456">Lyase</keyword>
<accession>A0A427XKU1</accession>